<dbReference type="GO" id="GO:0000226">
    <property type="term" value="P:microtubule cytoskeleton organization"/>
    <property type="evidence" value="ECO:0007669"/>
    <property type="project" value="TreeGrafter"/>
</dbReference>
<dbReference type="PANTHER" id="PTHR12241:SF162">
    <property type="entry name" value="TUBULIN MONOGLUTAMYLASE TTLL4"/>
    <property type="match status" value="1"/>
</dbReference>
<name>A0AAD9JAV0_9ANNE</name>
<gene>
    <name evidence="5" type="ORF">LSH36_436g05000</name>
</gene>
<evidence type="ECO:0000256" key="4">
    <source>
        <dbReference type="SAM" id="MobiDB-lite"/>
    </source>
</evidence>
<accession>A0AAD9JAV0</accession>
<keyword evidence="1" id="KW-0436">Ligase</keyword>
<organism evidence="5 6">
    <name type="scientific">Paralvinella palmiformis</name>
    <dbReference type="NCBI Taxonomy" id="53620"/>
    <lineage>
        <taxon>Eukaryota</taxon>
        <taxon>Metazoa</taxon>
        <taxon>Spiralia</taxon>
        <taxon>Lophotrochozoa</taxon>
        <taxon>Annelida</taxon>
        <taxon>Polychaeta</taxon>
        <taxon>Sedentaria</taxon>
        <taxon>Canalipalpata</taxon>
        <taxon>Terebellida</taxon>
        <taxon>Terebelliformia</taxon>
        <taxon>Alvinellidae</taxon>
        <taxon>Paralvinella</taxon>
    </lineage>
</organism>
<proteinExistence type="predicted"/>
<dbReference type="SUPFAM" id="SSF56059">
    <property type="entry name" value="Glutathione synthetase ATP-binding domain-like"/>
    <property type="match status" value="1"/>
</dbReference>
<evidence type="ECO:0000256" key="2">
    <source>
        <dbReference type="ARBA" id="ARBA00022741"/>
    </source>
</evidence>
<dbReference type="GO" id="GO:0070740">
    <property type="term" value="F:tubulin-glutamic acid ligase activity"/>
    <property type="evidence" value="ECO:0007669"/>
    <property type="project" value="TreeGrafter"/>
</dbReference>
<dbReference type="Gene3D" id="3.30.470.20">
    <property type="entry name" value="ATP-grasp fold, B domain"/>
    <property type="match status" value="1"/>
</dbReference>
<dbReference type="GO" id="GO:0015631">
    <property type="term" value="F:tubulin binding"/>
    <property type="evidence" value="ECO:0007669"/>
    <property type="project" value="TreeGrafter"/>
</dbReference>
<reference evidence="5" key="1">
    <citation type="journal article" date="2023" name="Mol. Biol. Evol.">
        <title>Third-Generation Sequencing Reveals the Adaptive Role of the Epigenome in Three Deep-Sea Polychaetes.</title>
        <authorList>
            <person name="Perez M."/>
            <person name="Aroh O."/>
            <person name="Sun Y."/>
            <person name="Lan Y."/>
            <person name="Juniper S.K."/>
            <person name="Young C.R."/>
            <person name="Angers B."/>
            <person name="Qian P.Y."/>
        </authorList>
    </citation>
    <scope>NUCLEOTIDE SEQUENCE</scope>
    <source>
        <strain evidence="5">P08H-3</strain>
    </source>
</reference>
<dbReference type="EMBL" id="JAODUP010000436">
    <property type="protein sequence ID" value="KAK2149802.1"/>
    <property type="molecule type" value="Genomic_DNA"/>
</dbReference>
<feature type="compositionally biased region" description="Polar residues" evidence="4">
    <location>
        <begin position="455"/>
        <end position="477"/>
    </location>
</feature>
<dbReference type="AlphaFoldDB" id="A0AAD9JAV0"/>
<evidence type="ECO:0000313" key="6">
    <source>
        <dbReference type="Proteomes" id="UP001208570"/>
    </source>
</evidence>
<evidence type="ECO:0000313" key="5">
    <source>
        <dbReference type="EMBL" id="KAK2149802.1"/>
    </source>
</evidence>
<dbReference type="Proteomes" id="UP001208570">
    <property type="component" value="Unassembled WGS sequence"/>
</dbReference>
<keyword evidence="2" id="KW-0547">Nucleotide-binding</keyword>
<keyword evidence="6" id="KW-1185">Reference proteome</keyword>
<feature type="region of interest" description="Disordered" evidence="4">
    <location>
        <begin position="398"/>
        <end position="477"/>
    </location>
</feature>
<dbReference type="PANTHER" id="PTHR12241">
    <property type="entry name" value="TUBULIN POLYGLUTAMYLASE"/>
    <property type="match status" value="1"/>
</dbReference>
<dbReference type="GO" id="GO:0036064">
    <property type="term" value="C:ciliary basal body"/>
    <property type="evidence" value="ECO:0007669"/>
    <property type="project" value="TreeGrafter"/>
</dbReference>
<dbReference type="GO" id="GO:0005524">
    <property type="term" value="F:ATP binding"/>
    <property type="evidence" value="ECO:0007669"/>
    <property type="project" value="UniProtKB-KW"/>
</dbReference>
<protein>
    <recommendedName>
        <fullName evidence="7">Tubulin polyglutamylase TTLL4</fullName>
    </recommendedName>
</protein>
<evidence type="ECO:0000256" key="3">
    <source>
        <dbReference type="ARBA" id="ARBA00022840"/>
    </source>
</evidence>
<sequence length="477" mass="54879">MPSLFPNVPPTINFVLEGEKVETLPWELRKLLKWRMSPITPNVVKNCIARSGFRATKKNHDWLGYWGKHMKAQGFKAIREYQKINHFPGSFQIGRKDRLWRNLSKMQLHFGKKEFGFFPQTFILPYDPLRIYIYDDGLVRFASCKYSNSLKNINNKFMHLTNYSINKKNTEYEANTDENVCQGHKCSESCVNSMMKANVRRRYCCHELFGFDVMLDENLKPWIIEVNISPSLHSNSKLDVNIKGGMIRDLFNICGFMLPDKNDVTPSGIVVPVDLSRYTPPNPLVIDKRIYPTQMSPDERSKHAYYVQRNLDEFTQQTLLDIITPDDLRMLVETIDEDSRRGNFQRVFPNVTTHKFLKYFEQPRYYLLLLHQWVQRYHRMEARGVALLESLCAQDLHLESPTSDPRHQWVPPSSTLPRESRPVGSAPNMAHGKSGSLPTLKKKRPPAGDAGSSLGGSTPTTMLRPPTTHSAGAMPSS</sequence>
<evidence type="ECO:0000256" key="1">
    <source>
        <dbReference type="ARBA" id="ARBA00022598"/>
    </source>
</evidence>
<keyword evidence="3" id="KW-0067">ATP-binding</keyword>
<evidence type="ECO:0008006" key="7">
    <source>
        <dbReference type="Google" id="ProtNLM"/>
    </source>
</evidence>
<comment type="caution">
    <text evidence="5">The sequence shown here is derived from an EMBL/GenBank/DDBJ whole genome shotgun (WGS) entry which is preliminary data.</text>
</comment>
<dbReference type="PROSITE" id="PS51221">
    <property type="entry name" value="TTL"/>
    <property type="match status" value="1"/>
</dbReference>
<dbReference type="Pfam" id="PF03133">
    <property type="entry name" value="TTL"/>
    <property type="match status" value="2"/>
</dbReference>
<dbReference type="InterPro" id="IPR004344">
    <property type="entry name" value="TTL/TTLL_fam"/>
</dbReference>